<evidence type="ECO:0000256" key="1">
    <source>
        <dbReference type="ARBA" id="ARBA00022603"/>
    </source>
</evidence>
<dbReference type="Pfam" id="PF00145">
    <property type="entry name" value="DNA_methylase"/>
    <property type="match status" value="1"/>
</dbReference>
<dbReference type="EMBL" id="CP007154">
    <property type="protein sequence ID" value="AHH45553.1"/>
    <property type="molecule type" value="Genomic_DNA"/>
</dbReference>
<dbReference type="PROSITE" id="PS51679">
    <property type="entry name" value="SAM_MT_C5"/>
    <property type="match status" value="1"/>
</dbReference>
<comment type="catalytic activity">
    <reaction evidence="7">
        <text>a 2'-deoxycytidine in DNA + S-adenosyl-L-methionine = a 5-methyl-2'-deoxycytidine in DNA + S-adenosyl-L-homocysteine + H(+)</text>
        <dbReference type="Rhea" id="RHEA:13681"/>
        <dbReference type="Rhea" id="RHEA-COMP:11369"/>
        <dbReference type="Rhea" id="RHEA-COMP:11370"/>
        <dbReference type="ChEBI" id="CHEBI:15378"/>
        <dbReference type="ChEBI" id="CHEBI:57856"/>
        <dbReference type="ChEBI" id="CHEBI:59789"/>
        <dbReference type="ChEBI" id="CHEBI:85452"/>
        <dbReference type="ChEBI" id="CHEBI:85454"/>
        <dbReference type="EC" id="2.1.1.37"/>
    </reaction>
</comment>
<dbReference type="OrthoDB" id="9813719at2"/>
<dbReference type="GO" id="GO:0032259">
    <property type="term" value="P:methylation"/>
    <property type="evidence" value="ECO:0007669"/>
    <property type="project" value="UniProtKB-KW"/>
</dbReference>
<keyword evidence="2 5" id="KW-0808">Transferase</keyword>
<comment type="similarity">
    <text evidence="5 6">Belongs to the class I-like SAM-binding methyltransferase superfamily. C5-methyltransferase family.</text>
</comment>
<dbReference type="InterPro" id="IPR050750">
    <property type="entry name" value="C5-MTase"/>
</dbReference>
<feature type="active site" evidence="5">
    <location>
        <position position="138"/>
    </location>
</feature>
<evidence type="ECO:0000256" key="6">
    <source>
        <dbReference type="RuleBase" id="RU000416"/>
    </source>
</evidence>
<evidence type="ECO:0000313" key="9">
    <source>
        <dbReference type="Proteomes" id="UP000019229"/>
    </source>
</evidence>
<dbReference type="GO" id="GO:0003886">
    <property type="term" value="F:DNA (cytosine-5-)-methyltransferase activity"/>
    <property type="evidence" value="ECO:0007669"/>
    <property type="project" value="UniProtKB-EC"/>
</dbReference>
<dbReference type="HOGENOM" id="CLU_006958_0_6_14"/>
<protein>
    <recommendedName>
        <fullName evidence="7">Cytosine-specific methyltransferase</fullName>
        <ecNumber evidence="7">2.1.1.37</ecNumber>
    </recommendedName>
</protein>
<dbReference type="PATRIC" id="fig|743966.3.peg.557"/>
<evidence type="ECO:0000256" key="3">
    <source>
        <dbReference type="ARBA" id="ARBA00022691"/>
    </source>
</evidence>
<dbReference type="SUPFAM" id="SSF53335">
    <property type="entry name" value="S-adenosyl-L-methionine-dependent methyltransferases"/>
    <property type="match status" value="1"/>
</dbReference>
<dbReference type="RefSeq" id="WP_022935404.1">
    <property type="nucleotide sequence ID" value="NZ_CP007154.1"/>
</dbReference>
<dbReference type="PROSITE" id="PS00094">
    <property type="entry name" value="C5_MTASE_1"/>
    <property type="match status" value="1"/>
</dbReference>
<dbReference type="REBASE" id="78847">
    <property type="entry name" value="M.Mbo165ORF2765P"/>
</dbReference>
<keyword evidence="1 5" id="KW-0489">Methyltransferase</keyword>
<dbReference type="eggNOG" id="COG0270">
    <property type="taxonomic scope" value="Bacteria"/>
</dbReference>
<dbReference type="EC" id="2.1.1.37" evidence="7"/>
<reference evidence="8 9" key="1">
    <citation type="journal article" date="2014" name="Genome Announc.">
        <title>Complete Genome Sequence of Mycoplasma bovoculi Strain M165/69T (ATCC 29104).</title>
        <authorList>
            <person name="Calcutt M.J."/>
            <person name="Foecking M.F."/>
        </authorList>
    </citation>
    <scope>NUCLEOTIDE SEQUENCE [LARGE SCALE GENOMIC DNA]</scope>
    <source>
        <strain evidence="8">M165/69</strain>
    </source>
</reference>
<sequence length="403" mass="46655">MAKIKVLEAFSGIGAQAKAITNLQKEGILSFKIIGTIDWDVRAIISYAAIHNNLWKKYKGTLKSNKLDSEEQIDKFLNNFNLSLNGKTKSFILRKDYFFKQILAAAILLSKNLGDITSVDVQKINKLKPDLITYSFPCQGLSIANMGRAKGIMNEESTSSLVWNIYKILESLKHKPKYLLMENVKNLLSNKFIDQYKLWLKNLENMGYQTYTTTINALNCGSIQKRERVFAISIYKPDRYFLNDDLDFSEHISELCNLEKLDFVKRKEKFNEIFNFRLNNEENTNALINNTPSRIRLVNESKIINNSKDFIINTVTTKQDRIPCCGVVEHDNDKENKLKHRFLTPREAFMLMGFESTDFDKLLPFIEKNILTKEVLYRQAGNSIVVQVIEKIFKLINNKEKNE</sequence>
<dbReference type="InterPro" id="IPR029063">
    <property type="entry name" value="SAM-dependent_MTases_sf"/>
</dbReference>
<dbReference type="KEGG" id="mbc:MYB_02765"/>
<evidence type="ECO:0000256" key="4">
    <source>
        <dbReference type="ARBA" id="ARBA00022747"/>
    </source>
</evidence>
<dbReference type="NCBIfam" id="TIGR00675">
    <property type="entry name" value="dcm"/>
    <property type="match status" value="1"/>
</dbReference>
<dbReference type="STRING" id="743966.MYB_02765"/>
<dbReference type="InterPro" id="IPR031303">
    <property type="entry name" value="C5_meth_CS"/>
</dbReference>
<dbReference type="Gene3D" id="3.40.50.150">
    <property type="entry name" value="Vaccinia Virus protein VP39"/>
    <property type="match status" value="1"/>
</dbReference>
<dbReference type="Gene3D" id="3.90.120.10">
    <property type="entry name" value="DNA Methylase, subunit A, domain 2"/>
    <property type="match status" value="1"/>
</dbReference>
<gene>
    <name evidence="8" type="ORF">MYB_02765</name>
</gene>
<evidence type="ECO:0000256" key="7">
    <source>
        <dbReference type="RuleBase" id="RU000417"/>
    </source>
</evidence>
<dbReference type="AlphaFoldDB" id="W5V1D3"/>
<dbReference type="GO" id="GO:0009307">
    <property type="term" value="P:DNA restriction-modification system"/>
    <property type="evidence" value="ECO:0007669"/>
    <property type="project" value="UniProtKB-KW"/>
</dbReference>
<name>W5V1D3_9BACT</name>
<dbReference type="Proteomes" id="UP000019229">
    <property type="component" value="Chromosome"/>
</dbReference>
<proteinExistence type="inferred from homology"/>
<dbReference type="PROSITE" id="PS00095">
    <property type="entry name" value="C5_MTASE_2"/>
    <property type="match status" value="1"/>
</dbReference>
<dbReference type="InterPro" id="IPR001525">
    <property type="entry name" value="C5_MeTfrase"/>
</dbReference>
<dbReference type="PANTHER" id="PTHR46098">
    <property type="entry name" value="TRNA (CYTOSINE(38)-C(5))-METHYLTRANSFERASE"/>
    <property type="match status" value="1"/>
</dbReference>
<keyword evidence="4" id="KW-0680">Restriction system</keyword>
<organism evidence="8 9">
    <name type="scientific">Mesomycoplasma bovoculi M165/69</name>
    <dbReference type="NCBI Taxonomy" id="743966"/>
    <lineage>
        <taxon>Bacteria</taxon>
        <taxon>Bacillati</taxon>
        <taxon>Mycoplasmatota</taxon>
        <taxon>Mycoplasmoidales</taxon>
        <taxon>Metamycoplasmataceae</taxon>
        <taxon>Mesomycoplasma</taxon>
    </lineage>
</organism>
<accession>W5V1D3</accession>
<evidence type="ECO:0000256" key="5">
    <source>
        <dbReference type="PROSITE-ProRule" id="PRU01016"/>
    </source>
</evidence>
<evidence type="ECO:0000256" key="2">
    <source>
        <dbReference type="ARBA" id="ARBA00022679"/>
    </source>
</evidence>
<dbReference type="PRINTS" id="PR00105">
    <property type="entry name" value="C5METTRFRASE"/>
</dbReference>
<keyword evidence="3 5" id="KW-0949">S-adenosyl-L-methionine</keyword>
<keyword evidence="9" id="KW-1185">Reference proteome</keyword>
<dbReference type="PANTHER" id="PTHR46098:SF1">
    <property type="entry name" value="TRNA (CYTOSINE(38)-C(5))-METHYLTRANSFERASE"/>
    <property type="match status" value="1"/>
</dbReference>
<evidence type="ECO:0000313" key="8">
    <source>
        <dbReference type="EMBL" id="AHH45553.1"/>
    </source>
</evidence>
<dbReference type="InterPro" id="IPR018117">
    <property type="entry name" value="C5_DNA_meth_AS"/>
</dbReference>